<dbReference type="Gene3D" id="3.50.50.60">
    <property type="entry name" value="FAD/NAD(P)-binding domain"/>
    <property type="match status" value="1"/>
</dbReference>
<gene>
    <name evidence="1" type="ORF">M407DRAFT_63435</name>
</gene>
<protein>
    <recommendedName>
        <fullName evidence="3">Glucose-methanol-choline oxidoreductase N-terminal domain-containing protein</fullName>
    </recommendedName>
</protein>
<dbReference type="EMBL" id="KN822989">
    <property type="protein sequence ID" value="KIO28860.1"/>
    <property type="molecule type" value="Genomic_DNA"/>
</dbReference>
<dbReference type="InterPro" id="IPR036188">
    <property type="entry name" value="FAD/NAD-bd_sf"/>
</dbReference>
<dbReference type="Proteomes" id="UP000054248">
    <property type="component" value="Unassembled WGS sequence"/>
</dbReference>
<feature type="non-terminal residue" evidence="1">
    <location>
        <position position="55"/>
    </location>
</feature>
<sequence>WYPRSQGLGGCTIHNALINLIPHKWDFEQLQHMFDDETWSWQNMAKYYSRVENNL</sequence>
<accession>A0A0C3QD87</accession>
<reference evidence="1 2" key="1">
    <citation type="submission" date="2014-04" db="EMBL/GenBank/DDBJ databases">
        <authorList>
            <consortium name="DOE Joint Genome Institute"/>
            <person name="Kuo A."/>
            <person name="Girlanda M."/>
            <person name="Perotto S."/>
            <person name="Kohler A."/>
            <person name="Nagy L.G."/>
            <person name="Floudas D."/>
            <person name="Copeland A."/>
            <person name="Barry K.W."/>
            <person name="Cichocki N."/>
            <person name="Veneault-Fourrey C."/>
            <person name="LaButti K."/>
            <person name="Lindquist E.A."/>
            <person name="Lipzen A."/>
            <person name="Lundell T."/>
            <person name="Morin E."/>
            <person name="Murat C."/>
            <person name="Sun H."/>
            <person name="Tunlid A."/>
            <person name="Henrissat B."/>
            <person name="Grigoriev I.V."/>
            <person name="Hibbett D.S."/>
            <person name="Martin F."/>
            <person name="Nordberg H.P."/>
            <person name="Cantor M.N."/>
            <person name="Hua S.X."/>
        </authorList>
    </citation>
    <scope>NUCLEOTIDE SEQUENCE [LARGE SCALE GENOMIC DNA]</scope>
    <source>
        <strain evidence="1 2">MUT 4182</strain>
    </source>
</reference>
<dbReference type="AlphaFoldDB" id="A0A0C3QD87"/>
<evidence type="ECO:0000313" key="1">
    <source>
        <dbReference type="EMBL" id="KIO28860.1"/>
    </source>
</evidence>
<evidence type="ECO:0000313" key="2">
    <source>
        <dbReference type="Proteomes" id="UP000054248"/>
    </source>
</evidence>
<proteinExistence type="predicted"/>
<dbReference type="HOGENOM" id="CLU_204255_0_0_1"/>
<name>A0A0C3QD87_9AGAM</name>
<reference evidence="2" key="2">
    <citation type="submission" date="2015-01" db="EMBL/GenBank/DDBJ databases">
        <title>Evolutionary Origins and Diversification of the Mycorrhizal Mutualists.</title>
        <authorList>
            <consortium name="DOE Joint Genome Institute"/>
            <consortium name="Mycorrhizal Genomics Consortium"/>
            <person name="Kohler A."/>
            <person name="Kuo A."/>
            <person name="Nagy L.G."/>
            <person name="Floudas D."/>
            <person name="Copeland A."/>
            <person name="Barry K.W."/>
            <person name="Cichocki N."/>
            <person name="Veneault-Fourrey C."/>
            <person name="LaButti K."/>
            <person name="Lindquist E.A."/>
            <person name="Lipzen A."/>
            <person name="Lundell T."/>
            <person name="Morin E."/>
            <person name="Murat C."/>
            <person name="Riley R."/>
            <person name="Ohm R."/>
            <person name="Sun H."/>
            <person name="Tunlid A."/>
            <person name="Henrissat B."/>
            <person name="Grigoriev I.V."/>
            <person name="Hibbett D.S."/>
            <person name="Martin F."/>
        </authorList>
    </citation>
    <scope>NUCLEOTIDE SEQUENCE [LARGE SCALE GENOMIC DNA]</scope>
    <source>
        <strain evidence="2">MUT 4182</strain>
    </source>
</reference>
<keyword evidence="2" id="KW-1185">Reference proteome</keyword>
<organism evidence="1 2">
    <name type="scientific">Tulasnella calospora MUT 4182</name>
    <dbReference type="NCBI Taxonomy" id="1051891"/>
    <lineage>
        <taxon>Eukaryota</taxon>
        <taxon>Fungi</taxon>
        <taxon>Dikarya</taxon>
        <taxon>Basidiomycota</taxon>
        <taxon>Agaricomycotina</taxon>
        <taxon>Agaricomycetes</taxon>
        <taxon>Cantharellales</taxon>
        <taxon>Tulasnellaceae</taxon>
        <taxon>Tulasnella</taxon>
    </lineage>
</organism>
<feature type="non-terminal residue" evidence="1">
    <location>
        <position position="1"/>
    </location>
</feature>
<dbReference type="SUPFAM" id="SSF51905">
    <property type="entry name" value="FAD/NAD(P)-binding domain"/>
    <property type="match status" value="1"/>
</dbReference>
<dbReference type="OrthoDB" id="269227at2759"/>
<evidence type="ECO:0008006" key="3">
    <source>
        <dbReference type="Google" id="ProtNLM"/>
    </source>
</evidence>